<evidence type="ECO:0008006" key="3">
    <source>
        <dbReference type="Google" id="ProtNLM"/>
    </source>
</evidence>
<reference evidence="1 2" key="1">
    <citation type="submission" date="2015-06" db="EMBL/GenBank/DDBJ databases">
        <authorList>
            <person name="Wibberg Daniel"/>
        </authorList>
    </citation>
    <scope>NUCLEOTIDE SEQUENCE [LARGE SCALE GENOMIC DNA]</scope>
    <source>
        <strain evidence="1 2">T3/55T</strain>
    </source>
</reference>
<organism evidence="1 2">
    <name type="scientific">Herbinix hemicellulosilytica</name>
    <dbReference type="NCBI Taxonomy" id="1564487"/>
    <lineage>
        <taxon>Bacteria</taxon>
        <taxon>Bacillati</taxon>
        <taxon>Bacillota</taxon>
        <taxon>Clostridia</taxon>
        <taxon>Lachnospirales</taxon>
        <taxon>Lachnospiraceae</taxon>
        <taxon>Herbinix</taxon>
    </lineage>
</organism>
<evidence type="ECO:0000313" key="2">
    <source>
        <dbReference type="Proteomes" id="UP000236497"/>
    </source>
</evidence>
<protein>
    <recommendedName>
        <fullName evidence="3">DUF2935 family protein</fullName>
    </recommendedName>
</protein>
<proteinExistence type="predicted"/>
<dbReference type="InterPro" id="IPR021328">
    <property type="entry name" value="CotB-like"/>
</dbReference>
<evidence type="ECO:0000313" key="1">
    <source>
        <dbReference type="EMBL" id="CRZ34812.1"/>
    </source>
</evidence>
<sequence length="270" mass="31251">MDEHNFFDIAVAEHRFWLQIMGDHARFIFFSLAPNEIEYLQRSQDFIIAFDELLDGVNNISGIDELERITDQAYKMSLHLREFKLLLLSLTLNSDIKIHLSSTFINDMLNELEEYLTVLSLLQSKESILFHPLHYHLLWLTDAVGHAASVSSNLDPVEKDMIDKCSHFETLFVDLLLKATIMNGYIRTQINNFPALDRLNKQVETAIILFKDFLEEIRDQRISGQVLGTLFPLMADHMAREECYYLWKLSQTAGLTKRPDCNPASPRIEG</sequence>
<keyword evidence="2" id="KW-1185">Reference proteome</keyword>
<dbReference type="Pfam" id="PF11155">
    <property type="entry name" value="DUF2935"/>
    <property type="match status" value="2"/>
</dbReference>
<dbReference type="OrthoDB" id="1633927at2"/>
<dbReference type="EMBL" id="CVTD020000017">
    <property type="protein sequence ID" value="CRZ34812.1"/>
    <property type="molecule type" value="Genomic_DNA"/>
</dbReference>
<name>A0A0H5SH29_HERHM</name>
<gene>
    <name evidence="1" type="ORF">HHT355_1611</name>
</gene>
<dbReference type="RefSeq" id="WP_103202924.1">
    <property type="nucleotide sequence ID" value="NZ_CVTD020000017.1"/>
</dbReference>
<dbReference type="SUPFAM" id="SSF158430">
    <property type="entry name" value="Bacillus cereus metalloprotein-like"/>
    <property type="match status" value="2"/>
</dbReference>
<dbReference type="Gene3D" id="1.20.1260.120">
    <property type="entry name" value="Protein of unknown function DUF2935"/>
    <property type="match status" value="1"/>
</dbReference>
<dbReference type="Proteomes" id="UP000236497">
    <property type="component" value="Unassembled WGS sequence"/>
</dbReference>
<dbReference type="AlphaFoldDB" id="A0A0H5SH29"/>
<accession>A0A0H5SH29</accession>